<evidence type="ECO:0008006" key="12">
    <source>
        <dbReference type="Google" id="ProtNLM"/>
    </source>
</evidence>
<evidence type="ECO:0000256" key="3">
    <source>
        <dbReference type="ARBA" id="ARBA00006958"/>
    </source>
</evidence>
<evidence type="ECO:0000256" key="1">
    <source>
        <dbReference type="ARBA" id="ARBA00001968"/>
    </source>
</evidence>
<dbReference type="Gramene" id="CDP06252">
    <property type="protein sequence ID" value="CDP06252"/>
    <property type="gene ID" value="GSCOC_T00022974001"/>
</dbReference>
<dbReference type="Pfam" id="PF13359">
    <property type="entry name" value="DDE_Tnp_4"/>
    <property type="match status" value="2"/>
</dbReference>
<evidence type="ECO:0000256" key="4">
    <source>
        <dbReference type="ARBA" id="ARBA00022722"/>
    </source>
</evidence>
<sequence length="570" mass="65486">MFFFQDTHQQVPRRRRVQDSALSGRDYTIEIINGHEDRIIQNMRLDVPQFLLLCDLLLNRGYWHAYPSQRVGVHESVALTLMCLSHDERHRVLAERFQHSTETIDRHVRRVLRALVRLGRDLVRPRNVDDTHPRILNNGLLMPWFRDCVGALDGTHVSAWCRAEVRERFRNRHGDLSQNILAACDHDMRFVFVRVGWEGSAHDARILQETLLDPSSGFPMPPQGKYYAVDAAYRNMPGFMAPFRGARGTPHERAAKALFNRRHASVRNIIERTFGVLKKRFPILKGPMQNYLIATQNNIVLACCALHNFMRDYVPNDEYFNEEAINGAFADAHIAGEQVQMGQPIDMSQQGIDNWNEDRRAMAAHIAEVRERFRNRHGDLSQNILTACDHDMRFVFVRVGWEGSAHDARILQETLLDPSSGFPMPPQDAAYRNMPGFMAPFRGARGTPHERAAKALFNRRHASVRNIIERTFGVLKKRFPILKGPMQNYLIATQNNIVLACCALHNFMRDYVPNDEYFNEEAINGAFADAHIAGEQVQMGQPIDMSQQGIDNWNEDRRAMAAHMYVNANN</sequence>
<comment type="subcellular location">
    <subcellularLocation>
        <location evidence="2">Nucleus</location>
    </subcellularLocation>
</comment>
<proteinExistence type="inferred from homology"/>
<dbReference type="InterPro" id="IPR045249">
    <property type="entry name" value="HARBI1-like"/>
</dbReference>
<feature type="domain" description="DDE Tnp4" evidence="8">
    <location>
        <begin position="368"/>
        <end position="506"/>
    </location>
</feature>
<dbReference type="Proteomes" id="UP000295252">
    <property type="component" value="Chromosome VIII"/>
</dbReference>
<evidence type="ECO:0000256" key="5">
    <source>
        <dbReference type="ARBA" id="ARBA00022723"/>
    </source>
</evidence>
<evidence type="ECO:0000313" key="10">
    <source>
        <dbReference type="EMBL" id="CDP06252.1"/>
    </source>
</evidence>
<comment type="similarity">
    <text evidence="3">Belongs to the HARBI1 family.</text>
</comment>
<dbReference type="EMBL" id="HG739104">
    <property type="protein sequence ID" value="CDP06252.1"/>
    <property type="molecule type" value="Genomic_DNA"/>
</dbReference>
<reference evidence="11" key="1">
    <citation type="journal article" date="2014" name="Science">
        <title>The coffee genome provides insight into the convergent evolution of caffeine biosynthesis.</title>
        <authorList>
            <person name="Denoeud F."/>
            <person name="Carretero-Paulet L."/>
            <person name="Dereeper A."/>
            <person name="Droc G."/>
            <person name="Guyot R."/>
            <person name="Pietrella M."/>
            <person name="Zheng C."/>
            <person name="Alberti A."/>
            <person name="Anthony F."/>
            <person name="Aprea G."/>
            <person name="Aury J.M."/>
            <person name="Bento P."/>
            <person name="Bernard M."/>
            <person name="Bocs S."/>
            <person name="Campa C."/>
            <person name="Cenci A."/>
            <person name="Combes M.C."/>
            <person name="Crouzillat D."/>
            <person name="Da Silva C."/>
            <person name="Daddiego L."/>
            <person name="De Bellis F."/>
            <person name="Dussert S."/>
            <person name="Garsmeur O."/>
            <person name="Gayraud T."/>
            <person name="Guignon V."/>
            <person name="Jahn K."/>
            <person name="Jamilloux V."/>
            <person name="Joet T."/>
            <person name="Labadie K."/>
            <person name="Lan T."/>
            <person name="Leclercq J."/>
            <person name="Lepelley M."/>
            <person name="Leroy T."/>
            <person name="Li L.T."/>
            <person name="Librado P."/>
            <person name="Lopez L."/>
            <person name="Munoz A."/>
            <person name="Noel B."/>
            <person name="Pallavicini A."/>
            <person name="Perrotta G."/>
            <person name="Poncet V."/>
            <person name="Pot D."/>
            <person name="Priyono X."/>
            <person name="Rigoreau M."/>
            <person name="Rouard M."/>
            <person name="Rozas J."/>
            <person name="Tranchant-Dubreuil C."/>
            <person name="VanBuren R."/>
            <person name="Zhang Q."/>
            <person name="Andrade A.C."/>
            <person name="Argout X."/>
            <person name="Bertrand B."/>
            <person name="de Kochko A."/>
            <person name="Graziosi G."/>
            <person name="Henry R.J."/>
            <person name="Jayarama X."/>
            <person name="Ming R."/>
            <person name="Nagai C."/>
            <person name="Rounsley S."/>
            <person name="Sankoff D."/>
            <person name="Giuliano G."/>
            <person name="Albert V.A."/>
            <person name="Wincker P."/>
            <person name="Lashermes P."/>
        </authorList>
    </citation>
    <scope>NUCLEOTIDE SEQUENCE [LARGE SCALE GENOMIC DNA]</scope>
    <source>
        <strain evidence="11">cv. DH200-94</strain>
    </source>
</reference>
<name>A0A068UDC2_COFCA</name>
<dbReference type="PANTHER" id="PTHR22930:SF251">
    <property type="entry name" value="DDE TNP4 DOMAIN-CONTAINING PROTEIN"/>
    <property type="match status" value="1"/>
</dbReference>
<feature type="domain" description="DDE Tnp4" evidence="8">
    <location>
        <begin position="153"/>
        <end position="308"/>
    </location>
</feature>
<evidence type="ECO:0000259" key="9">
    <source>
        <dbReference type="Pfam" id="PF26138"/>
    </source>
</evidence>
<keyword evidence="6" id="KW-0378">Hydrolase</keyword>
<dbReference type="GO" id="GO:0046872">
    <property type="term" value="F:metal ion binding"/>
    <property type="evidence" value="ECO:0007669"/>
    <property type="project" value="UniProtKB-KW"/>
</dbReference>
<dbReference type="InParanoid" id="A0A068UDC2"/>
<organism evidence="10 11">
    <name type="scientific">Coffea canephora</name>
    <name type="common">Robusta coffee</name>
    <dbReference type="NCBI Taxonomy" id="49390"/>
    <lineage>
        <taxon>Eukaryota</taxon>
        <taxon>Viridiplantae</taxon>
        <taxon>Streptophyta</taxon>
        <taxon>Embryophyta</taxon>
        <taxon>Tracheophyta</taxon>
        <taxon>Spermatophyta</taxon>
        <taxon>Magnoliopsida</taxon>
        <taxon>eudicotyledons</taxon>
        <taxon>Gunneridae</taxon>
        <taxon>Pentapetalae</taxon>
        <taxon>asterids</taxon>
        <taxon>lamiids</taxon>
        <taxon>Gentianales</taxon>
        <taxon>Rubiaceae</taxon>
        <taxon>Ixoroideae</taxon>
        <taxon>Gardenieae complex</taxon>
        <taxon>Bertiereae - Coffeeae clade</taxon>
        <taxon>Coffeeae</taxon>
        <taxon>Coffea</taxon>
    </lineage>
</organism>
<dbReference type="OrthoDB" id="1681765at2759"/>
<dbReference type="GO" id="GO:0004518">
    <property type="term" value="F:nuclease activity"/>
    <property type="evidence" value="ECO:0007669"/>
    <property type="project" value="UniProtKB-KW"/>
</dbReference>
<evidence type="ECO:0000313" key="11">
    <source>
        <dbReference type="Proteomes" id="UP000295252"/>
    </source>
</evidence>
<evidence type="ECO:0000256" key="2">
    <source>
        <dbReference type="ARBA" id="ARBA00004123"/>
    </source>
</evidence>
<evidence type="ECO:0000256" key="6">
    <source>
        <dbReference type="ARBA" id="ARBA00022801"/>
    </source>
</evidence>
<comment type="cofactor">
    <cofactor evidence="1">
        <name>a divalent metal cation</name>
        <dbReference type="ChEBI" id="CHEBI:60240"/>
    </cofactor>
</comment>
<dbReference type="GO" id="GO:0016787">
    <property type="term" value="F:hydrolase activity"/>
    <property type="evidence" value="ECO:0007669"/>
    <property type="project" value="UniProtKB-KW"/>
</dbReference>
<dbReference type="InterPro" id="IPR027806">
    <property type="entry name" value="HARBI1_dom"/>
</dbReference>
<gene>
    <name evidence="10" type="ORF">GSCOC_T00022974001</name>
</gene>
<evidence type="ECO:0000256" key="7">
    <source>
        <dbReference type="ARBA" id="ARBA00023242"/>
    </source>
</evidence>
<keyword evidence="7" id="KW-0539">Nucleus</keyword>
<keyword evidence="5" id="KW-0479">Metal-binding</keyword>
<evidence type="ECO:0000259" key="8">
    <source>
        <dbReference type="Pfam" id="PF13359"/>
    </source>
</evidence>
<dbReference type="PANTHER" id="PTHR22930">
    <property type="match status" value="1"/>
</dbReference>
<feature type="domain" description="DUF8040" evidence="9">
    <location>
        <begin position="20"/>
        <end position="116"/>
    </location>
</feature>
<dbReference type="Pfam" id="PF26138">
    <property type="entry name" value="DUF8040"/>
    <property type="match status" value="1"/>
</dbReference>
<keyword evidence="11" id="KW-1185">Reference proteome</keyword>
<dbReference type="InterPro" id="IPR058353">
    <property type="entry name" value="DUF8040"/>
</dbReference>
<dbReference type="AlphaFoldDB" id="A0A068UDC2"/>
<protein>
    <recommendedName>
        <fullName evidence="12">DDE Tnp4 domain-containing protein</fullName>
    </recommendedName>
</protein>
<keyword evidence="4" id="KW-0540">Nuclease</keyword>
<dbReference type="PhylomeDB" id="A0A068UDC2"/>
<accession>A0A068UDC2</accession>
<dbReference type="GO" id="GO:0005634">
    <property type="term" value="C:nucleus"/>
    <property type="evidence" value="ECO:0007669"/>
    <property type="project" value="UniProtKB-SubCell"/>
</dbReference>